<comment type="caution">
    <text evidence="1">The sequence shown here is derived from an EMBL/GenBank/DDBJ whole genome shotgun (WGS) entry which is preliminary data.</text>
</comment>
<gene>
    <name evidence="1" type="ORF">MLD38_019235</name>
</gene>
<evidence type="ECO:0000313" key="2">
    <source>
        <dbReference type="Proteomes" id="UP001057402"/>
    </source>
</evidence>
<dbReference type="EMBL" id="CM042884">
    <property type="protein sequence ID" value="KAI4370949.1"/>
    <property type="molecule type" value="Genomic_DNA"/>
</dbReference>
<accession>A0ACB9QWJ3</accession>
<protein>
    <submittedName>
        <fullName evidence="1">Uncharacterized protein</fullName>
    </submittedName>
</protein>
<evidence type="ECO:0000313" key="1">
    <source>
        <dbReference type="EMBL" id="KAI4370949.1"/>
    </source>
</evidence>
<organism evidence="1 2">
    <name type="scientific">Melastoma candidum</name>
    <dbReference type="NCBI Taxonomy" id="119954"/>
    <lineage>
        <taxon>Eukaryota</taxon>
        <taxon>Viridiplantae</taxon>
        <taxon>Streptophyta</taxon>
        <taxon>Embryophyta</taxon>
        <taxon>Tracheophyta</taxon>
        <taxon>Spermatophyta</taxon>
        <taxon>Magnoliopsida</taxon>
        <taxon>eudicotyledons</taxon>
        <taxon>Gunneridae</taxon>
        <taxon>Pentapetalae</taxon>
        <taxon>rosids</taxon>
        <taxon>malvids</taxon>
        <taxon>Myrtales</taxon>
        <taxon>Melastomataceae</taxon>
        <taxon>Melastomatoideae</taxon>
        <taxon>Melastomateae</taxon>
        <taxon>Melastoma</taxon>
    </lineage>
</organism>
<dbReference type="Proteomes" id="UP001057402">
    <property type="component" value="Chromosome 5"/>
</dbReference>
<proteinExistence type="predicted"/>
<name>A0ACB9QWJ3_9MYRT</name>
<sequence>MAILQFKLPLVDFSKLEEQGLVPGTLEWINVRDQVKLALQEVGSFEAVFGEIVPIGVRDSMIGVIQDAFGLPLESRRAGFDDLCDEIYRRYLREANQFYGSFGVNDTASDVGVERLCKWLWPEGAPPRSRGIIQLYAEKLSRADQLIRSWRASVARNTGMSISIRHTITSVGTSMKRLGRPTASFY</sequence>
<reference evidence="2" key="1">
    <citation type="journal article" date="2023" name="Front. Plant Sci.">
        <title>Chromosomal-level genome assembly of Melastoma candidum provides insights into trichome evolution.</title>
        <authorList>
            <person name="Zhong Y."/>
            <person name="Wu W."/>
            <person name="Sun C."/>
            <person name="Zou P."/>
            <person name="Liu Y."/>
            <person name="Dai S."/>
            <person name="Zhou R."/>
        </authorList>
    </citation>
    <scope>NUCLEOTIDE SEQUENCE [LARGE SCALE GENOMIC DNA]</scope>
</reference>
<keyword evidence="2" id="KW-1185">Reference proteome</keyword>